<comment type="similarity">
    <text evidence="1 5">Belongs to the CoaE family.</text>
</comment>
<keyword evidence="3 5" id="KW-0067">ATP-binding</keyword>
<dbReference type="PROSITE" id="PS51219">
    <property type="entry name" value="DPCK"/>
    <property type="match status" value="1"/>
</dbReference>
<dbReference type="PANTHER" id="PTHR10695:SF46">
    <property type="entry name" value="BIFUNCTIONAL COENZYME A SYNTHASE-RELATED"/>
    <property type="match status" value="1"/>
</dbReference>
<keyword evidence="5" id="KW-0808">Transferase</keyword>
<dbReference type="CDD" id="cd02022">
    <property type="entry name" value="DPCK"/>
    <property type="match status" value="1"/>
</dbReference>
<dbReference type="GO" id="GO:0005737">
    <property type="term" value="C:cytoplasm"/>
    <property type="evidence" value="ECO:0007669"/>
    <property type="project" value="UniProtKB-SubCell"/>
</dbReference>
<dbReference type="SUPFAM" id="SSF52540">
    <property type="entry name" value="P-loop containing nucleoside triphosphate hydrolases"/>
    <property type="match status" value="1"/>
</dbReference>
<keyword evidence="5" id="KW-0963">Cytoplasm</keyword>
<comment type="subcellular location">
    <subcellularLocation>
        <location evidence="5">Cytoplasm</location>
    </subcellularLocation>
</comment>
<evidence type="ECO:0000256" key="5">
    <source>
        <dbReference type="HAMAP-Rule" id="MF_00376"/>
    </source>
</evidence>
<keyword evidence="4 5" id="KW-0173">Coenzyme A biosynthesis</keyword>
<dbReference type="PANTHER" id="PTHR10695">
    <property type="entry name" value="DEPHOSPHO-COA KINASE-RELATED"/>
    <property type="match status" value="1"/>
</dbReference>
<dbReference type="GO" id="GO:0015937">
    <property type="term" value="P:coenzyme A biosynthetic process"/>
    <property type="evidence" value="ECO:0007669"/>
    <property type="project" value="UniProtKB-UniRule"/>
</dbReference>
<comment type="function">
    <text evidence="5">Catalyzes the phosphorylation of the 3'-hydroxyl group of dephosphocoenzyme A to form coenzyme A.</text>
</comment>
<protein>
    <recommendedName>
        <fullName evidence="5 6">Dephospho-CoA kinase</fullName>
        <ecNumber evidence="5 6">2.7.1.24</ecNumber>
    </recommendedName>
    <alternativeName>
        <fullName evidence="5">Dephosphocoenzyme A kinase</fullName>
    </alternativeName>
</protein>
<organism evidence="7">
    <name type="scientific">Candidatus Kentrum sp. TC</name>
    <dbReference type="NCBI Taxonomy" id="2126339"/>
    <lineage>
        <taxon>Bacteria</taxon>
        <taxon>Pseudomonadati</taxon>
        <taxon>Pseudomonadota</taxon>
        <taxon>Gammaproteobacteria</taxon>
        <taxon>Candidatus Kentrum</taxon>
    </lineage>
</organism>
<sequence length="251" mass="28072">MDMSNPSRETTKQYEIPRKVQLNDSRLTIALTGGIAAGKSAVTRLLAEWGVPIIDADEVARELVEPGRSALTEMVSVFGRGILDRSGGLDRAALRTRVFAVPSDRNRIEEILHPRIEKEMWRRAKAAVGPYCVLAIPLLLESAGRTSTTVSGNEEQRARNEPGLACKRAWRVARVLVIDAPVERQFARARERDGSKAETIRGIIAAQASRKERLAVADDVIRNDGDLEYLERQTMDLHHRYLEMTKVHARL</sequence>
<feature type="binding site" evidence="5">
    <location>
        <begin position="36"/>
        <end position="41"/>
    </location>
    <ligand>
        <name>ATP</name>
        <dbReference type="ChEBI" id="CHEBI:30616"/>
    </ligand>
</feature>
<keyword evidence="5 7" id="KW-0418">Kinase</keyword>
<dbReference type="InterPro" id="IPR001977">
    <property type="entry name" value="Depp_CoAkinase"/>
</dbReference>
<accession>A0A450YR61</accession>
<evidence type="ECO:0000256" key="6">
    <source>
        <dbReference type="NCBIfam" id="TIGR00152"/>
    </source>
</evidence>
<comment type="pathway">
    <text evidence="5">Cofactor biosynthesis; coenzyme A biosynthesis; CoA from (R)-pantothenate: step 5/5.</text>
</comment>
<evidence type="ECO:0000256" key="3">
    <source>
        <dbReference type="ARBA" id="ARBA00022840"/>
    </source>
</evidence>
<evidence type="ECO:0000256" key="4">
    <source>
        <dbReference type="ARBA" id="ARBA00022993"/>
    </source>
</evidence>
<evidence type="ECO:0000313" key="7">
    <source>
        <dbReference type="EMBL" id="VFK43986.1"/>
    </source>
</evidence>
<dbReference type="Gene3D" id="3.40.50.300">
    <property type="entry name" value="P-loop containing nucleotide triphosphate hydrolases"/>
    <property type="match status" value="1"/>
</dbReference>
<dbReference type="AlphaFoldDB" id="A0A450YR61"/>
<name>A0A450YR61_9GAMM</name>
<dbReference type="Pfam" id="PF01121">
    <property type="entry name" value="CoaE"/>
    <property type="match status" value="2"/>
</dbReference>
<keyword evidence="2 5" id="KW-0547">Nucleotide-binding</keyword>
<dbReference type="EC" id="2.7.1.24" evidence="5 6"/>
<dbReference type="UniPathway" id="UPA00241">
    <property type="reaction ID" value="UER00356"/>
</dbReference>
<comment type="catalytic activity">
    <reaction evidence="5">
        <text>3'-dephospho-CoA + ATP = ADP + CoA + H(+)</text>
        <dbReference type="Rhea" id="RHEA:18245"/>
        <dbReference type="ChEBI" id="CHEBI:15378"/>
        <dbReference type="ChEBI" id="CHEBI:30616"/>
        <dbReference type="ChEBI" id="CHEBI:57287"/>
        <dbReference type="ChEBI" id="CHEBI:57328"/>
        <dbReference type="ChEBI" id="CHEBI:456216"/>
        <dbReference type="EC" id="2.7.1.24"/>
    </reaction>
</comment>
<dbReference type="HAMAP" id="MF_00376">
    <property type="entry name" value="Dephospho_CoA_kinase"/>
    <property type="match status" value="1"/>
</dbReference>
<dbReference type="EMBL" id="CAADFT010000030">
    <property type="protein sequence ID" value="VFK43986.1"/>
    <property type="molecule type" value="Genomic_DNA"/>
</dbReference>
<reference evidence="7" key="1">
    <citation type="submission" date="2019-02" db="EMBL/GenBank/DDBJ databases">
        <authorList>
            <person name="Gruber-Vodicka R. H."/>
            <person name="Seah K. B. B."/>
        </authorList>
    </citation>
    <scope>NUCLEOTIDE SEQUENCE</scope>
    <source>
        <strain evidence="7">BECK_BZ125</strain>
    </source>
</reference>
<proteinExistence type="inferred from homology"/>
<dbReference type="InterPro" id="IPR027417">
    <property type="entry name" value="P-loop_NTPase"/>
</dbReference>
<dbReference type="GO" id="GO:0005524">
    <property type="term" value="F:ATP binding"/>
    <property type="evidence" value="ECO:0007669"/>
    <property type="project" value="UniProtKB-UniRule"/>
</dbReference>
<evidence type="ECO:0000256" key="2">
    <source>
        <dbReference type="ARBA" id="ARBA00022741"/>
    </source>
</evidence>
<dbReference type="NCBIfam" id="TIGR00152">
    <property type="entry name" value="dephospho-CoA kinase"/>
    <property type="match status" value="1"/>
</dbReference>
<gene>
    <name evidence="5" type="primary">coaE</name>
    <name evidence="7" type="ORF">BECKTC1821E_GA0114239_103014</name>
</gene>
<dbReference type="GO" id="GO:0004140">
    <property type="term" value="F:dephospho-CoA kinase activity"/>
    <property type="evidence" value="ECO:0007669"/>
    <property type="project" value="UniProtKB-UniRule"/>
</dbReference>
<evidence type="ECO:0000256" key="1">
    <source>
        <dbReference type="ARBA" id="ARBA00009018"/>
    </source>
</evidence>